<organism evidence="4 5">
    <name type="scientific">Petrolisthes manimaculis</name>
    <dbReference type="NCBI Taxonomy" id="1843537"/>
    <lineage>
        <taxon>Eukaryota</taxon>
        <taxon>Metazoa</taxon>
        <taxon>Ecdysozoa</taxon>
        <taxon>Arthropoda</taxon>
        <taxon>Crustacea</taxon>
        <taxon>Multicrustacea</taxon>
        <taxon>Malacostraca</taxon>
        <taxon>Eumalacostraca</taxon>
        <taxon>Eucarida</taxon>
        <taxon>Decapoda</taxon>
        <taxon>Pleocyemata</taxon>
        <taxon>Anomura</taxon>
        <taxon>Galatheoidea</taxon>
        <taxon>Porcellanidae</taxon>
        <taxon>Petrolisthes</taxon>
    </lineage>
</organism>
<evidence type="ECO:0000256" key="1">
    <source>
        <dbReference type="SAM" id="MobiDB-lite"/>
    </source>
</evidence>
<sequence>MSSILVLVLLVLTVATLTLTTTATIRVSPDSPFCSLSLPILRCVFANTTQNVELGKVNLDGVKEVRVEAASHFHTSPQCLTILRVGSSNDVKVQGGAAPNTENISTPMGKEEGRRMKETHQQAYTHQQSPGNTTSSRRSIRGLGVERRGSDGEYDGEVKEDWCSRNVSVTQSRVSWLRGQFDRVSIQLSPTDEVSGEIRVLDIKRTSPLVTLAVKVDEVILMNSTVQNVTQLEVNERLLIDNVRIGRVGPQAIIVNGRSEQSQGGLEFTLSSVVVNVMETGAMRVRGGHLSINDLTFGMLRDGAMVVEPGGKLTLNNVRVLHASYACLVLEPNATLILDNFMLENNTIPHMKLFTGVSQVFVLPLLAISPQESVKDTQQEKAFPGFSWYWLVVMAVVGQVSGLVIGSAVMWRRPDLTKGLPSISLSELLGRERSREEAEGHTNEGMCRSGLQRQDSGLTSSSFASFVPGHERQRSSSTLLPPTYKPSNPELEPAHSNTYVQLQSPSENPEQVIYEEVDNFAQCRPESTYLAMH</sequence>
<keyword evidence="5" id="KW-1185">Reference proteome</keyword>
<feature type="compositionally biased region" description="Basic and acidic residues" evidence="1">
    <location>
        <begin position="144"/>
        <end position="156"/>
    </location>
</feature>
<evidence type="ECO:0000256" key="2">
    <source>
        <dbReference type="SAM" id="Phobius"/>
    </source>
</evidence>
<dbReference type="Proteomes" id="UP001292094">
    <property type="component" value="Unassembled WGS sequence"/>
</dbReference>
<evidence type="ECO:0000256" key="3">
    <source>
        <dbReference type="SAM" id="SignalP"/>
    </source>
</evidence>
<reference evidence="4" key="1">
    <citation type="submission" date="2023-11" db="EMBL/GenBank/DDBJ databases">
        <title>Genome assemblies of two species of porcelain crab, Petrolisthes cinctipes and Petrolisthes manimaculis (Anomura: Porcellanidae).</title>
        <authorList>
            <person name="Angst P."/>
        </authorList>
    </citation>
    <scope>NUCLEOTIDE SEQUENCE</scope>
    <source>
        <strain evidence="4">PB745_02</strain>
        <tissue evidence="4">Gill</tissue>
    </source>
</reference>
<feature type="signal peptide" evidence="3">
    <location>
        <begin position="1"/>
        <end position="18"/>
    </location>
</feature>
<evidence type="ECO:0008006" key="6">
    <source>
        <dbReference type="Google" id="ProtNLM"/>
    </source>
</evidence>
<dbReference type="AlphaFoldDB" id="A0AAE1P6V1"/>
<protein>
    <recommendedName>
        <fullName evidence="6">Transmembrane protein</fullName>
    </recommendedName>
</protein>
<evidence type="ECO:0000313" key="4">
    <source>
        <dbReference type="EMBL" id="KAK4301949.1"/>
    </source>
</evidence>
<keyword evidence="3" id="KW-0732">Signal</keyword>
<feature type="transmembrane region" description="Helical" evidence="2">
    <location>
        <begin position="388"/>
        <end position="411"/>
    </location>
</feature>
<feature type="compositionally biased region" description="Basic and acidic residues" evidence="1">
    <location>
        <begin position="109"/>
        <end position="120"/>
    </location>
</feature>
<feature type="chain" id="PRO_5041938813" description="Transmembrane protein" evidence="3">
    <location>
        <begin position="19"/>
        <end position="533"/>
    </location>
</feature>
<feature type="compositionally biased region" description="Basic and acidic residues" evidence="1">
    <location>
        <begin position="430"/>
        <end position="442"/>
    </location>
</feature>
<name>A0AAE1P6V1_9EUCA</name>
<keyword evidence="2" id="KW-0472">Membrane</keyword>
<keyword evidence="2" id="KW-1133">Transmembrane helix</keyword>
<feature type="region of interest" description="Disordered" evidence="1">
    <location>
        <begin position="430"/>
        <end position="493"/>
    </location>
</feature>
<feature type="compositionally biased region" description="Polar residues" evidence="1">
    <location>
        <begin position="121"/>
        <end position="137"/>
    </location>
</feature>
<accession>A0AAE1P6V1</accession>
<comment type="caution">
    <text evidence="4">The sequence shown here is derived from an EMBL/GenBank/DDBJ whole genome shotgun (WGS) entry which is preliminary data.</text>
</comment>
<evidence type="ECO:0000313" key="5">
    <source>
        <dbReference type="Proteomes" id="UP001292094"/>
    </source>
</evidence>
<feature type="compositionally biased region" description="Polar residues" evidence="1">
    <location>
        <begin position="451"/>
        <end position="464"/>
    </location>
</feature>
<feature type="region of interest" description="Disordered" evidence="1">
    <location>
        <begin position="93"/>
        <end position="156"/>
    </location>
</feature>
<dbReference type="EMBL" id="JAWZYT010002806">
    <property type="protein sequence ID" value="KAK4301949.1"/>
    <property type="molecule type" value="Genomic_DNA"/>
</dbReference>
<gene>
    <name evidence="4" type="ORF">Pmani_025939</name>
</gene>
<keyword evidence="2" id="KW-0812">Transmembrane</keyword>
<proteinExistence type="predicted"/>